<dbReference type="AlphaFoldDB" id="A0A9N9NPK6"/>
<dbReference type="Proteomes" id="UP000789759">
    <property type="component" value="Unassembled WGS sequence"/>
</dbReference>
<accession>A0A9N9NPK6</accession>
<protein>
    <submittedName>
        <fullName evidence="1">10578_t:CDS:1</fullName>
    </submittedName>
</protein>
<comment type="caution">
    <text evidence="1">The sequence shown here is derived from an EMBL/GenBank/DDBJ whole genome shotgun (WGS) entry which is preliminary data.</text>
</comment>
<dbReference type="OrthoDB" id="2439472at2759"/>
<feature type="non-terminal residue" evidence="1">
    <location>
        <position position="106"/>
    </location>
</feature>
<evidence type="ECO:0000313" key="1">
    <source>
        <dbReference type="EMBL" id="CAG8758037.1"/>
    </source>
</evidence>
<name>A0A9N9NPK6_9GLOM</name>
<dbReference type="EMBL" id="CAJVQA010019229">
    <property type="protein sequence ID" value="CAG8758037.1"/>
    <property type="molecule type" value="Genomic_DNA"/>
</dbReference>
<reference evidence="1" key="1">
    <citation type="submission" date="2021-06" db="EMBL/GenBank/DDBJ databases">
        <authorList>
            <person name="Kallberg Y."/>
            <person name="Tangrot J."/>
            <person name="Rosling A."/>
        </authorList>
    </citation>
    <scope>NUCLEOTIDE SEQUENCE</scope>
    <source>
        <strain evidence="1">FL966</strain>
    </source>
</reference>
<proteinExistence type="predicted"/>
<gene>
    <name evidence="1" type="ORF">CPELLU_LOCUS15125</name>
</gene>
<keyword evidence="2" id="KW-1185">Reference proteome</keyword>
<sequence>YPSTSLQNDKGPSDFTTIYNVLDLEVYNYDSNQVQNTAQIQEDLKKKAHAVFHNATIIKTVNELCKKEVQIKYIYNNGWSVILGNLDAAQAKGLELALADLDLTKT</sequence>
<organism evidence="1 2">
    <name type="scientific">Cetraspora pellucida</name>
    <dbReference type="NCBI Taxonomy" id="1433469"/>
    <lineage>
        <taxon>Eukaryota</taxon>
        <taxon>Fungi</taxon>
        <taxon>Fungi incertae sedis</taxon>
        <taxon>Mucoromycota</taxon>
        <taxon>Glomeromycotina</taxon>
        <taxon>Glomeromycetes</taxon>
        <taxon>Diversisporales</taxon>
        <taxon>Gigasporaceae</taxon>
        <taxon>Cetraspora</taxon>
    </lineage>
</organism>
<evidence type="ECO:0000313" key="2">
    <source>
        <dbReference type="Proteomes" id="UP000789759"/>
    </source>
</evidence>